<evidence type="ECO:0000256" key="6">
    <source>
        <dbReference type="ARBA" id="ARBA00022771"/>
    </source>
</evidence>
<dbReference type="PROSITE" id="PS50089">
    <property type="entry name" value="ZF_RING_2"/>
    <property type="match status" value="1"/>
</dbReference>
<feature type="domain" description="RING-type" evidence="13">
    <location>
        <begin position="819"/>
        <end position="856"/>
    </location>
</feature>
<evidence type="ECO:0000313" key="14">
    <source>
        <dbReference type="EMBL" id="CAD8092901.1"/>
    </source>
</evidence>
<dbReference type="InterPro" id="IPR013956">
    <property type="entry name" value="E3_ubiquit_lig_Bre1"/>
</dbReference>
<dbReference type="GO" id="GO:0006325">
    <property type="term" value="P:chromatin organization"/>
    <property type="evidence" value="ECO:0007669"/>
    <property type="project" value="UniProtKB-KW"/>
</dbReference>
<proteinExistence type="inferred from homology"/>
<feature type="coiled-coil region" evidence="12">
    <location>
        <begin position="657"/>
        <end position="705"/>
    </location>
</feature>
<dbReference type="Proteomes" id="UP000688137">
    <property type="component" value="Unassembled WGS sequence"/>
</dbReference>
<keyword evidence="7 11" id="KW-0833">Ubl conjugation pathway</keyword>
<evidence type="ECO:0000256" key="11">
    <source>
        <dbReference type="RuleBase" id="RU365038"/>
    </source>
</evidence>
<name>A0A8S1NRN5_PARPR</name>
<dbReference type="GO" id="GO:0016567">
    <property type="term" value="P:protein ubiquitination"/>
    <property type="evidence" value="ECO:0007669"/>
    <property type="project" value="UniProtKB-UniRule"/>
</dbReference>
<feature type="coiled-coil region" evidence="12">
    <location>
        <begin position="352"/>
        <end position="386"/>
    </location>
</feature>
<sequence length="871" mass="103854">MFQLKQLHLPTVPQIQENEQYAKQSFEDSVLKIQNVSLATRLDYLKKTIKEQKSIITELVERDIRHQKFFSFLEIAWRGFLQRSLRIESVVKKKGLLENKYLNAFQYLDDIFNSQYLLCNNIEGQFKKQISHKFEQFLRIIENIYFEISLEYSEFMEMIKDKTNQLLDLEEQDYLEYVKKLISTNKDLMKKNQDIEQNLKQIQKIKEKKLSDLDGQIGFQTIYQLQTLIAENKKQNETLSRRLRILMNYNDKSINQKLNEEDENYECICGGVQMKQIGFNNQLDFVRQSYDNSEDRQLQLTKLDRKNQSQNNSTYTIQQLLLKTLKSKQIKVTSIEDDQFNITFSQSEIKDLEYLLNNYQILQTQNKKYQQQVTQQQVKIKELEISNEYREDQFVESETFSILQTQNMNLIVVNSQLTQQLQTQQTQYQELANSQQFEINQMKNHYEIEIQKLTLEINQLKSLKNDQQFAIKNIYNENERYNQNLKERYDQSQKIIDAQSGENNVLKSANKELRNNLDELTKQFQELQNKQNEIEMKNVGLMARIPGELNIEQLTFRHNKHKECIQEALQIIIRHQPQFKEKFQELIGYIKTRDQRIEQFEKEISKKDKVIQDQKRHLQMMMDETDYNSKIYEEVMAKSKIIEQQLSIKEKNEAVLIQDKQAEKTKFENERIQFKEKEKQQQECINQLQQQRTNQTQLIQKYTQEKFQVNQNHGELVKQLELYKSQYEKLLSEQSTTKIERDCYAQKIQKSKLINDESLLEIDKLKQKIIELEANIESQQFLLNNPAQLEQVKGYLILKKDDTIFEQAQIQKVKTTACCSECKISLKEVIIQKCMHMLCKSCGEIAQLKESCPICKVSINLVDIWATKVQE</sequence>
<evidence type="ECO:0000256" key="5">
    <source>
        <dbReference type="ARBA" id="ARBA00022723"/>
    </source>
</evidence>
<keyword evidence="6 10" id="KW-0863">Zinc-finger</keyword>
<evidence type="ECO:0000259" key="13">
    <source>
        <dbReference type="PROSITE" id="PS50089"/>
    </source>
</evidence>
<comment type="subcellular location">
    <subcellularLocation>
        <location evidence="2 11">Nucleus</location>
    </subcellularLocation>
</comment>
<evidence type="ECO:0000256" key="12">
    <source>
        <dbReference type="SAM" id="Coils"/>
    </source>
</evidence>
<keyword evidence="11" id="KW-0156">Chromatin regulator</keyword>
<feature type="coiled-coil region" evidence="12">
    <location>
        <begin position="414"/>
        <end position="537"/>
    </location>
</feature>
<evidence type="ECO:0000256" key="4">
    <source>
        <dbReference type="ARBA" id="ARBA00022679"/>
    </source>
</evidence>
<feature type="coiled-coil region" evidence="12">
    <location>
        <begin position="755"/>
        <end position="782"/>
    </location>
</feature>
<dbReference type="GO" id="GO:0061630">
    <property type="term" value="F:ubiquitin protein ligase activity"/>
    <property type="evidence" value="ECO:0007669"/>
    <property type="project" value="UniProtKB-EC"/>
</dbReference>
<dbReference type="EMBL" id="CAJJDM010000095">
    <property type="protein sequence ID" value="CAD8092901.1"/>
    <property type="molecule type" value="Genomic_DNA"/>
</dbReference>
<keyword evidence="15" id="KW-1185">Reference proteome</keyword>
<dbReference type="GO" id="GO:0033503">
    <property type="term" value="C:HULC complex"/>
    <property type="evidence" value="ECO:0007669"/>
    <property type="project" value="TreeGrafter"/>
</dbReference>
<comment type="pathway">
    <text evidence="3 11">Protein modification; protein ubiquitination.</text>
</comment>
<comment type="similarity">
    <text evidence="11">Belongs to the BRE1 family.</text>
</comment>
<dbReference type="PANTHER" id="PTHR23163">
    <property type="entry name" value="RING FINGER PROTEIN-RELATED"/>
    <property type="match status" value="1"/>
</dbReference>
<dbReference type="GO" id="GO:0005634">
    <property type="term" value="C:nucleus"/>
    <property type="evidence" value="ECO:0007669"/>
    <property type="project" value="UniProtKB-SubCell"/>
</dbReference>
<evidence type="ECO:0000256" key="8">
    <source>
        <dbReference type="ARBA" id="ARBA00022833"/>
    </source>
</evidence>
<dbReference type="PANTHER" id="PTHR23163:SF0">
    <property type="entry name" value="E3 UBIQUITIN-PROTEIN LIGASE BRE1"/>
    <property type="match status" value="1"/>
</dbReference>
<keyword evidence="4 11" id="KW-0808">Transferase</keyword>
<dbReference type="OMA" id="FLEVAWR"/>
<evidence type="ECO:0000256" key="7">
    <source>
        <dbReference type="ARBA" id="ARBA00022786"/>
    </source>
</evidence>
<evidence type="ECO:0000256" key="9">
    <source>
        <dbReference type="ARBA" id="ARBA00023242"/>
    </source>
</evidence>
<organism evidence="14 15">
    <name type="scientific">Paramecium primaurelia</name>
    <dbReference type="NCBI Taxonomy" id="5886"/>
    <lineage>
        <taxon>Eukaryota</taxon>
        <taxon>Sar</taxon>
        <taxon>Alveolata</taxon>
        <taxon>Ciliophora</taxon>
        <taxon>Intramacronucleata</taxon>
        <taxon>Oligohymenophorea</taxon>
        <taxon>Peniculida</taxon>
        <taxon>Parameciidae</taxon>
        <taxon>Paramecium</taxon>
    </lineage>
</organism>
<dbReference type="AlphaFoldDB" id="A0A8S1NRN5"/>
<reference evidence="14" key="1">
    <citation type="submission" date="2021-01" db="EMBL/GenBank/DDBJ databases">
        <authorList>
            <consortium name="Genoscope - CEA"/>
            <person name="William W."/>
        </authorList>
    </citation>
    <scope>NUCLEOTIDE SEQUENCE</scope>
</reference>
<evidence type="ECO:0000256" key="2">
    <source>
        <dbReference type="ARBA" id="ARBA00004123"/>
    </source>
</evidence>
<keyword evidence="5 11" id="KW-0479">Metal-binding</keyword>
<keyword evidence="9 11" id="KW-0539">Nucleus</keyword>
<accession>A0A8S1NRN5</accession>
<keyword evidence="11 12" id="KW-0175">Coiled coil</keyword>
<evidence type="ECO:0000256" key="1">
    <source>
        <dbReference type="ARBA" id="ARBA00000900"/>
    </source>
</evidence>
<dbReference type="EC" id="2.3.2.27" evidence="11"/>
<feature type="coiled-coil region" evidence="12">
    <location>
        <begin position="152"/>
        <end position="212"/>
    </location>
</feature>
<evidence type="ECO:0000256" key="10">
    <source>
        <dbReference type="PROSITE-ProRule" id="PRU00175"/>
    </source>
</evidence>
<dbReference type="InterPro" id="IPR001841">
    <property type="entry name" value="Znf_RING"/>
</dbReference>
<keyword evidence="8 11" id="KW-0862">Zinc</keyword>
<protein>
    <recommendedName>
        <fullName evidence="11">E3 ubiquitin protein ligase</fullName>
        <ecNumber evidence="11">2.3.2.27</ecNumber>
    </recommendedName>
</protein>
<dbReference type="GO" id="GO:0008270">
    <property type="term" value="F:zinc ion binding"/>
    <property type="evidence" value="ECO:0007669"/>
    <property type="project" value="UniProtKB-KW"/>
</dbReference>
<evidence type="ECO:0000313" key="15">
    <source>
        <dbReference type="Proteomes" id="UP000688137"/>
    </source>
</evidence>
<comment type="caution">
    <text evidence="14">The sequence shown here is derived from an EMBL/GenBank/DDBJ whole genome shotgun (WGS) entry which is preliminary data.</text>
</comment>
<comment type="catalytic activity">
    <reaction evidence="1 11">
        <text>S-ubiquitinyl-[E2 ubiquitin-conjugating enzyme]-L-cysteine + [acceptor protein]-L-lysine = [E2 ubiquitin-conjugating enzyme]-L-cysteine + N(6)-ubiquitinyl-[acceptor protein]-L-lysine.</text>
        <dbReference type="EC" id="2.3.2.27"/>
    </reaction>
</comment>
<gene>
    <name evidence="14" type="ORF">PPRIM_AZ9-3.1.T0920014</name>
</gene>
<evidence type="ECO:0000256" key="3">
    <source>
        <dbReference type="ARBA" id="ARBA00004906"/>
    </source>
</evidence>